<evidence type="ECO:0000313" key="8">
    <source>
        <dbReference type="EMBL" id="EEV87456.1"/>
    </source>
</evidence>
<feature type="transmembrane region" description="Helical" evidence="7">
    <location>
        <begin position="134"/>
        <end position="155"/>
    </location>
</feature>
<comment type="caution">
    <text evidence="8">The sequence shown here is derived from an EMBL/GenBank/DDBJ whole genome shotgun (WGS) entry which is preliminary data.</text>
</comment>
<proteinExistence type="inferred from homology"/>
<evidence type="ECO:0008006" key="10">
    <source>
        <dbReference type="Google" id="ProtNLM"/>
    </source>
</evidence>
<dbReference type="EMBL" id="ACKY01000130">
    <property type="protein sequence ID" value="EEV87456.1"/>
    <property type="molecule type" value="Genomic_DNA"/>
</dbReference>
<feature type="transmembrane region" description="Helical" evidence="7">
    <location>
        <begin position="106"/>
        <end position="128"/>
    </location>
</feature>
<name>C8ND63_CARH6</name>
<dbReference type="OrthoDB" id="9802121at2"/>
<dbReference type="PANTHER" id="PTHR43461">
    <property type="entry name" value="TRANSMEMBRANE PROTEIN 256"/>
    <property type="match status" value="1"/>
</dbReference>
<evidence type="ECO:0000256" key="1">
    <source>
        <dbReference type="ARBA" id="ARBA00004141"/>
    </source>
</evidence>
<dbReference type="InterPro" id="IPR006696">
    <property type="entry name" value="DUF423"/>
</dbReference>
<keyword evidence="4 7" id="KW-1133">Transmembrane helix</keyword>
<reference evidence="8 9" key="1">
    <citation type="submission" date="2009-08" db="EMBL/GenBank/DDBJ databases">
        <authorList>
            <person name="Qin X."/>
            <person name="Bachman B."/>
            <person name="Battles P."/>
            <person name="Bell A."/>
            <person name="Bess C."/>
            <person name="Bickham C."/>
            <person name="Chaboub L."/>
            <person name="Chen D."/>
            <person name="Coyle M."/>
            <person name="Deiros D.R."/>
            <person name="Dinh H."/>
            <person name="Forbes L."/>
            <person name="Fowler G."/>
            <person name="Francisco L."/>
            <person name="Fu Q."/>
            <person name="Gubbala S."/>
            <person name="Hale W."/>
            <person name="Han Y."/>
            <person name="Hemphill L."/>
            <person name="Highlander S.K."/>
            <person name="Hirani K."/>
            <person name="Hogues M."/>
            <person name="Jackson L."/>
            <person name="Jakkamsetti A."/>
            <person name="Javaid M."/>
            <person name="Jiang H."/>
            <person name="Korchina V."/>
            <person name="Kovar C."/>
            <person name="Lara F."/>
            <person name="Lee S."/>
            <person name="Mata R."/>
            <person name="Mathew T."/>
            <person name="Moen C."/>
            <person name="Morales K."/>
            <person name="Munidasa M."/>
            <person name="Nazareth L."/>
            <person name="Ngo R."/>
            <person name="Nguyen L."/>
            <person name="Okwuonu G."/>
            <person name="Ongeri F."/>
            <person name="Patil S."/>
            <person name="Petrosino J."/>
            <person name="Pham C."/>
            <person name="Pham P."/>
            <person name="Pu L.-L."/>
            <person name="Puazo M."/>
            <person name="Raj R."/>
            <person name="Reid J."/>
            <person name="Rouhana J."/>
            <person name="Saada N."/>
            <person name="Shang Y."/>
            <person name="Simmons D."/>
            <person name="Thornton R."/>
            <person name="Warren J."/>
            <person name="Weissenberger G."/>
            <person name="Zhang J."/>
            <person name="Zhang L."/>
            <person name="Zhou C."/>
            <person name="Zhu D."/>
            <person name="Muzny D."/>
            <person name="Worley K."/>
            <person name="Gibbs R."/>
        </authorList>
    </citation>
    <scope>NUCLEOTIDE SEQUENCE [LARGE SCALE GENOMIC DNA]</scope>
    <source>
        <strain evidence="9">ATCC 15826 / DSM 8339 / NCTC 10426 / 6573</strain>
    </source>
</reference>
<dbReference type="Proteomes" id="UP000004870">
    <property type="component" value="Unassembled WGS sequence"/>
</dbReference>
<evidence type="ECO:0000313" key="9">
    <source>
        <dbReference type="Proteomes" id="UP000004870"/>
    </source>
</evidence>
<protein>
    <recommendedName>
        <fullName evidence="10">COG2363</fullName>
    </recommendedName>
</protein>
<evidence type="ECO:0000256" key="7">
    <source>
        <dbReference type="SAM" id="Phobius"/>
    </source>
</evidence>
<dbReference type="AlphaFoldDB" id="C8ND63"/>
<dbReference type="GeneID" id="84790614"/>
<dbReference type="STRING" id="2718.CHUV0807_1433"/>
<evidence type="ECO:0000256" key="6">
    <source>
        <dbReference type="SAM" id="MobiDB-lite"/>
    </source>
</evidence>
<dbReference type="HOGENOM" id="CLU_096548_3_2_6"/>
<evidence type="ECO:0000256" key="5">
    <source>
        <dbReference type="ARBA" id="ARBA00023136"/>
    </source>
</evidence>
<dbReference type="Pfam" id="PF04241">
    <property type="entry name" value="DUF423"/>
    <property type="match status" value="1"/>
</dbReference>
<dbReference type="PANTHER" id="PTHR43461:SF1">
    <property type="entry name" value="TRANSMEMBRANE PROTEIN 256"/>
    <property type="match status" value="1"/>
</dbReference>
<evidence type="ECO:0000256" key="3">
    <source>
        <dbReference type="ARBA" id="ARBA00022692"/>
    </source>
</evidence>
<comment type="similarity">
    <text evidence="2">Belongs to the UPF0382 family.</text>
</comment>
<comment type="subcellular location">
    <subcellularLocation>
        <location evidence="1">Membrane</location>
        <topology evidence="1">Multi-pass membrane protein</topology>
    </subcellularLocation>
</comment>
<feature type="region of interest" description="Disordered" evidence="6">
    <location>
        <begin position="1"/>
        <end position="31"/>
    </location>
</feature>
<keyword evidence="9" id="KW-1185">Reference proteome</keyword>
<sequence length="161" mass="17744">MSNQEPAPQVAQTQPPVKPQGKKPAPPPRARRNWDVEKRVFLLFAALSGFWWVALGAMAGHGLFSEGLHAEYFDKAHRYQIVHTLALLVLIALPQRLSPLLCRSAGFLWLLGLFAFCGSLYAMAFVPTLDVRPIVPVGGIAFLLGWAMLFFAACFGDSHAR</sequence>
<evidence type="ECO:0000256" key="2">
    <source>
        <dbReference type="ARBA" id="ARBA00009694"/>
    </source>
</evidence>
<feature type="transmembrane region" description="Helical" evidence="7">
    <location>
        <begin position="40"/>
        <end position="64"/>
    </location>
</feature>
<accession>C8ND63</accession>
<dbReference type="GO" id="GO:0005886">
    <property type="term" value="C:plasma membrane"/>
    <property type="evidence" value="ECO:0007669"/>
    <property type="project" value="TreeGrafter"/>
</dbReference>
<feature type="compositionally biased region" description="Low complexity" evidence="6">
    <location>
        <begin position="1"/>
        <end position="15"/>
    </location>
</feature>
<organism evidence="8 9">
    <name type="scientific">Cardiobacterium hominis (strain ATCC 15826 / DSM 8339 / NCTC 10426 / 6573)</name>
    <dbReference type="NCBI Taxonomy" id="638300"/>
    <lineage>
        <taxon>Bacteria</taxon>
        <taxon>Pseudomonadati</taxon>
        <taxon>Pseudomonadota</taxon>
        <taxon>Gammaproteobacteria</taxon>
        <taxon>Cardiobacteriales</taxon>
        <taxon>Cardiobacteriaceae</taxon>
        <taxon>Cardiobacterium</taxon>
    </lineage>
</organism>
<dbReference type="RefSeq" id="WP_004143165.1">
    <property type="nucleotide sequence ID" value="NZ_GG694029.1"/>
</dbReference>
<gene>
    <name evidence="8" type="ORF">HMPREF0198_2441</name>
</gene>
<feature type="transmembrane region" description="Helical" evidence="7">
    <location>
        <begin position="76"/>
        <end position="94"/>
    </location>
</feature>
<keyword evidence="3 7" id="KW-0812">Transmembrane</keyword>
<evidence type="ECO:0000256" key="4">
    <source>
        <dbReference type="ARBA" id="ARBA00022989"/>
    </source>
</evidence>
<keyword evidence="5 7" id="KW-0472">Membrane</keyword>